<sequence>MVLDWVVEFNCNDQRLQTMDIKEFDSGLQGFLTSRLKNNFTFSEVIRIIEDGGVEIVKDGYTTGAEKVFYTLHAQVQNY</sequence>
<protein>
    <submittedName>
        <fullName evidence="1">Uncharacterized protein</fullName>
    </submittedName>
</protein>
<reference evidence="1" key="1">
    <citation type="submission" date="2023-03" db="EMBL/GenBank/DDBJ databases">
        <title>Chromosome-scale reference genome and RAD-based genetic map of yellow starthistle (Centaurea solstitialis) reveal putative structural variation and QTLs associated with invader traits.</title>
        <authorList>
            <person name="Reatini B."/>
            <person name="Cang F.A."/>
            <person name="Jiang Q."/>
            <person name="Mckibben M.T.W."/>
            <person name="Barker M.S."/>
            <person name="Rieseberg L.H."/>
            <person name="Dlugosch K.M."/>
        </authorList>
    </citation>
    <scope>NUCLEOTIDE SEQUENCE</scope>
    <source>
        <strain evidence="1">CAN-66</strain>
        <tissue evidence="1">Leaf</tissue>
    </source>
</reference>
<dbReference type="Proteomes" id="UP001172457">
    <property type="component" value="Chromosome 2"/>
</dbReference>
<dbReference type="AlphaFoldDB" id="A0AA38WRT4"/>
<comment type="caution">
    <text evidence="1">The sequence shown here is derived from an EMBL/GenBank/DDBJ whole genome shotgun (WGS) entry which is preliminary data.</text>
</comment>
<evidence type="ECO:0000313" key="2">
    <source>
        <dbReference type="Proteomes" id="UP001172457"/>
    </source>
</evidence>
<keyword evidence="2" id="KW-1185">Reference proteome</keyword>
<accession>A0AA38WRT4</accession>
<name>A0AA38WRT4_9ASTR</name>
<gene>
    <name evidence="1" type="ORF">OSB04_004936</name>
</gene>
<proteinExistence type="predicted"/>
<evidence type="ECO:0000313" key="1">
    <source>
        <dbReference type="EMBL" id="KAJ9559776.1"/>
    </source>
</evidence>
<organism evidence="1 2">
    <name type="scientific">Centaurea solstitialis</name>
    <name type="common">yellow star-thistle</name>
    <dbReference type="NCBI Taxonomy" id="347529"/>
    <lineage>
        <taxon>Eukaryota</taxon>
        <taxon>Viridiplantae</taxon>
        <taxon>Streptophyta</taxon>
        <taxon>Embryophyta</taxon>
        <taxon>Tracheophyta</taxon>
        <taxon>Spermatophyta</taxon>
        <taxon>Magnoliopsida</taxon>
        <taxon>eudicotyledons</taxon>
        <taxon>Gunneridae</taxon>
        <taxon>Pentapetalae</taxon>
        <taxon>asterids</taxon>
        <taxon>campanulids</taxon>
        <taxon>Asterales</taxon>
        <taxon>Asteraceae</taxon>
        <taxon>Carduoideae</taxon>
        <taxon>Cardueae</taxon>
        <taxon>Centaureinae</taxon>
        <taxon>Centaurea</taxon>
    </lineage>
</organism>
<dbReference type="EMBL" id="JARYMX010000002">
    <property type="protein sequence ID" value="KAJ9559776.1"/>
    <property type="molecule type" value="Genomic_DNA"/>
</dbReference>